<evidence type="ECO:0000256" key="7">
    <source>
        <dbReference type="SAM" id="Coils"/>
    </source>
</evidence>
<dbReference type="GO" id="GO:0005815">
    <property type="term" value="C:microtubule organizing center"/>
    <property type="evidence" value="ECO:0007669"/>
    <property type="project" value="TreeGrafter"/>
</dbReference>
<keyword evidence="5" id="KW-0969">Cilium</keyword>
<evidence type="ECO:0000256" key="3">
    <source>
        <dbReference type="ARBA" id="ARBA00022794"/>
    </source>
</evidence>
<evidence type="ECO:0000256" key="1">
    <source>
        <dbReference type="ARBA" id="ARBA00004138"/>
    </source>
</evidence>
<accession>A0AAW2ZMU8</accession>
<dbReference type="Proteomes" id="UP001431209">
    <property type="component" value="Unassembled WGS sequence"/>
</dbReference>
<dbReference type="PANTHER" id="PTHR21547">
    <property type="entry name" value="CLUSTERIN ASSOCIATED PROTEIN 1"/>
    <property type="match status" value="1"/>
</dbReference>
<proteinExistence type="inferred from homology"/>
<dbReference type="GO" id="GO:0005929">
    <property type="term" value="C:cilium"/>
    <property type="evidence" value="ECO:0007669"/>
    <property type="project" value="UniProtKB-SubCell"/>
</dbReference>
<dbReference type="EMBL" id="JAOPGA020001659">
    <property type="protein sequence ID" value="KAL0490268.1"/>
    <property type="molecule type" value="Genomic_DNA"/>
</dbReference>
<evidence type="ECO:0000256" key="5">
    <source>
        <dbReference type="ARBA" id="ARBA00023069"/>
    </source>
</evidence>
<dbReference type="AlphaFoldDB" id="A0AAW2ZMU8"/>
<evidence type="ECO:0000256" key="2">
    <source>
        <dbReference type="ARBA" id="ARBA00008340"/>
    </source>
</evidence>
<evidence type="ECO:0000313" key="10">
    <source>
        <dbReference type="Proteomes" id="UP001431209"/>
    </source>
</evidence>
<name>A0AAW2ZMU8_9EUKA</name>
<dbReference type="GO" id="GO:0030992">
    <property type="term" value="C:intraciliary transport particle B"/>
    <property type="evidence" value="ECO:0007669"/>
    <property type="project" value="TreeGrafter"/>
</dbReference>
<feature type="compositionally biased region" description="Polar residues" evidence="8">
    <location>
        <begin position="342"/>
        <end position="354"/>
    </location>
</feature>
<organism evidence="9 10">
    <name type="scientific">Acrasis kona</name>
    <dbReference type="NCBI Taxonomy" id="1008807"/>
    <lineage>
        <taxon>Eukaryota</taxon>
        <taxon>Discoba</taxon>
        <taxon>Heterolobosea</taxon>
        <taxon>Tetramitia</taxon>
        <taxon>Eutetramitia</taxon>
        <taxon>Acrasidae</taxon>
        <taxon>Acrasis</taxon>
    </lineage>
</organism>
<dbReference type="InterPro" id="IPR019366">
    <property type="entry name" value="Clusterin-associated_protein-1"/>
</dbReference>
<feature type="region of interest" description="Disordered" evidence="8">
    <location>
        <begin position="306"/>
        <end position="444"/>
    </location>
</feature>
<keyword evidence="6" id="KW-0966">Cell projection</keyword>
<keyword evidence="3" id="KW-0970">Cilium biogenesis/degradation</keyword>
<feature type="compositionally biased region" description="Acidic residues" evidence="8">
    <location>
        <begin position="385"/>
        <end position="394"/>
    </location>
</feature>
<comment type="similarity">
    <text evidence="2">Belongs to the CLUAP1 family.</text>
</comment>
<dbReference type="PANTHER" id="PTHR21547:SF0">
    <property type="entry name" value="CLUSTERIN-ASSOCIATED PROTEIN 1"/>
    <property type="match status" value="1"/>
</dbReference>
<sequence length="444" mass="51367">MSFRELRNFTEIMRGLGYPRLISMENFRTPNFILVSDVLYWLVQRYDPNVDIPDSITTEQDRVVFLKAIAQLVYYKARIKLNIKKLYGADGYAVKELLKIAVVLKDATKIATVNKEVEDETTSANRDRFQDNVKNIRSLATELTETGTELHNLLEEELTLRKERQDAVSLPHSIDDIKKLIADKNNEAGEMINSLTESIESLHKNEETLIEKKNRRYHELEATKKRYNLMKNFRPAFMDEYEAKEKELQKLYTSYVERYRNIEYLENELEKYRKAEAEQIEANKRRLANVRKRLLEEEKRIMHADILDSDEENTGNAAQNKGQGNGANRNRPRAASGRRPAQRTTGPANGNNQRPMRVNPNGNGRPDLTQMRPQQQPVVKGNMYGDDDTEDEGSTETGEYESRESNNSEESEESQDDEDEDDSEDDGESESEDDDDDGNRIDDF</sequence>
<feature type="coiled-coil region" evidence="7">
    <location>
        <begin position="192"/>
        <end position="300"/>
    </location>
</feature>
<dbReference type="Pfam" id="PF10234">
    <property type="entry name" value="Cluap1"/>
    <property type="match status" value="1"/>
</dbReference>
<feature type="compositionally biased region" description="Low complexity" evidence="8">
    <location>
        <begin position="314"/>
        <end position="329"/>
    </location>
</feature>
<gene>
    <name evidence="9" type="ORF">AKO1_006460</name>
</gene>
<reference evidence="9 10" key="1">
    <citation type="submission" date="2024-03" db="EMBL/GenBank/DDBJ databases">
        <title>The Acrasis kona genome and developmental transcriptomes reveal deep origins of eukaryotic multicellular pathways.</title>
        <authorList>
            <person name="Sheikh S."/>
            <person name="Fu C.-J."/>
            <person name="Brown M.W."/>
            <person name="Baldauf S.L."/>
        </authorList>
    </citation>
    <scope>NUCLEOTIDE SEQUENCE [LARGE SCALE GENOMIC DNA]</scope>
    <source>
        <strain evidence="9 10">ATCC MYA-3509</strain>
    </source>
</reference>
<evidence type="ECO:0000256" key="8">
    <source>
        <dbReference type="SAM" id="MobiDB-lite"/>
    </source>
</evidence>
<comment type="subcellular location">
    <subcellularLocation>
        <location evidence="1">Cell projection</location>
        <location evidence="1">Cilium</location>
    </subcellularLocation>
</comment>
<dbReference type="GO" id="GO:0060271">
    <property type="term" value="P:cilium assembly"/>
    <property type="evidence" value="ECO:0007669"/>
    <property type="project" value="TreeGrafter"/>
</dbReference>
<keyword evidence="10" id="KW-1185">Reference proteome</keyword>
<keyword evidence="4 7" id="KW-0175">Coiled coil</keyword>
<comment type="caution">
    <text evidence="9">The sequence shown here is derived from an EMBL/GenBank/DDBJ whole genome shotgun (WGS) entry which is preliminary data.</text>
</comment>
<protein>
    <submittedName>
        <fullName evidence="9">Clusterin-associated protein</fullName>
    </submittedName>
</protein>
<evidence type="ECO:0000256" key="4">
    <source>
        <dbReference type="ARBA" id="ARBA00023054"/>
    </source>
</evidence>
<evidence type="ECO:0000313" key="9">
    <source>
        <dbReference type="EMBL" id="KAL0490268.1"/>
    </source>
</evidence>
<feature type="compositionally biased region" description="Acidic residues" evidence="8">
    <location>
        <begin position="407"/>
        <end position="437"/>
    </location>
</feature>
<evidence type="ECO:0000256" key="6">
    <source>
        <dbReference type="ARBA" id="ARBA00023273"/>
    </source>
</evidence>